<gene>
    <name evidence="4" type="ORF">GCM10023167_04690</name>
</gene>
<accession>A0ABP8J380</accession>
<feature type="transmembrane region" description="Helical" evidence="2">
    <location>
        <begin position="29"/>
        <end position="50"/>
    </location>
</feature>
<reference evidence="5" key="1">
    <citation type="journal article" date="2019" name="Int. J. Syst. Evol. Microbiol.">
        <title>The Global Catalogue of Microorganisms (GCM) 10K type strain sequencing project: providing services to taxonomists for standard genome sequencing and annotation.</title>
        <authorList>
            <consortium name="The Broad Institute Genomics Platform"/>
            <consortium name="The Broad Institute Genome Sequencing Center for Infectious Disease"/>
            <person name="Wu L."/>
            <person name="Ma J."/>
        </authorList>
    </citation>
    <scope>NUCLEOTIDE SEQUENCE [LARGE SCALE GENOMIC DNA]</scope>
    <source>
        <strain evidence="5">JCM 17808</strain>
    </source>
</reference>
<evidence type="ECO:0000256" key="1">
    <source>
        <dbReference type="SAM" id="MobiDB-lite"/>
    </source>
</evidence>
<dbReference type="EMBL" id="BAABGL010000002">
    <property type="protein sequence ID" value="GAA4384248.1"/>
    <property type="molecule type" value="Genomic_DNA"/>
</dbReference>
<evidence type="ECO:0000256" key="2">
    <source>
        <dbReference type="SAM" id="Phobius"/>
    </source>
</evidence>
<evidence type="ECO:0000313" key="4">
    <source>
        <dbReference type="EMBL" id="GAA4384248.1"/>
    </source>
</evidence>
<keyword evidence="2" id="KW-0472">Membrane</keyword>
<evidence type="ECO:0000313" key="5">
    <source>
        <dbReference type="Proteomes" id="UP001500642"/>
    </source>
</evidence>
<organism evidence="4 5">
    <name type="scientific">Brevibacterium pityocampae</name>
    <dbReference type="NCBI Taxonomy" id="506594"/>
    <lineage>
        <taxon>Bacteria</taxon>
        <taxon>Bacillati</taxon>
        <taxon>Actinomycetota</taxon>
        <taxon>Actinomycetes</taxon>
        <taxon>Micrococcales</taxon>
        <taxon>Brevibacteriaceae</taxon>
        <taxon>Brevibacterium</taxon>
    </lineage>
</organism>
<keyword evidence="5" id="KW-1185">Reference proteome</keyword>
<name>A0ABP8J380_9MICO</name>
<evidence type="ECO:0000259" key="3">
    <source>
        <dbReference type="Pfam" id="PF13400"/>
    </source>
</evidence>
<sequence length="263" mass="28126">MIPMLRLRALRPPPSLFDLRRRDPESGQVSIALVLVSVAVIGASLLFMIFGEAVDRKTEAQKAADSSALAGAEAARGNWITAWLGGQSITVSKPTPPPPPPPPPPADPSDPDPPPPPPPPPEDEEEEILFTFVAPDPFWAAAGWTGYPSASSFAAKNDSVILTQYQVESPRTIAVDVSTQSKAVKSPQGKKIQETLTAPGSAAAEVRTPPGLTCMPEGMPSLEAWTLVCTSIYGSARAYYVGPTYISHDHDAFERMFKIKLVE</sequence>
<protein>
    <recommendedName>
        <fullName evidence="3">Putative Flp pilus-assembly TadG-like N-terminal domain-containing protein</fullName>
    </recommendedName>
</protein>
<feature type="domain" description="Putative Flp pilus-assembly TadG-like N-terminal" evidence="3">
    <location>
        <begin position="27"/>
        <end position="72"/>
    </location>
</feature>
<keyword evidence="2" id="KW-1133">Transmembrane helix</keyword>
<dbReference type="InterPro" id="IPR028087">
    <property type="entry name" value="Tad_N"/>
</dbReference>
<dbReference type="Pfam" id="PF13400">
    <property type="entry name" value="Tad"/>
    <property type="match status" value="1"/>
</dbReference>
<feature type="region of interest" description="Disordered" evidence="1">
    <location>
        <begin position="88"/>
        <end position="124"/>
    </location>
</feature>
<proteinExistence type="predicted"/>
<dbReference type="Proteomes" id="UP001500642">
    <property type="component" value="Unassembled WGS sequence"/>
</dbReference>
<comment type="caution">
    <text evidence="4">The sequence shown here is derived from an EMBL/GenBank/DDBJ whole genome shotgun (WGS) entry which is preliminary data.</text>
</comment>
<feature type="compositionally biased region" description="Pro residues" evidence="1">
    <location>
        <begin position="94"/>
        <end position="120"/>
    </location>
</feature>
<keyword evidence="2" id="KW-0812">Transmembrane</keyword>